<organism evidence="1 2">
    <name type="scientific">Artemia franciscana</name>
    <name type="common">Brine shrimp</name>
    <name type="synonym">Artemia sanfranciscana</name>
    <dbReference type="NCBI Taxonomy" id="6661"/>
    <lineage>
        <taxon>Eukaryota</taxon>
        <taxon>Metazoa</taxon>
        <taxon>Ecdysozoa</taxon>
        <taxon>Arthropoda</taxon>
        <taxon>Crustacea</taxon>
        <taxon>Branchiopoda</taxon>
        <taxon>Anostraca</taxon>
        <taxon>Artemiidae</taxon>
        <taxon>Artemia</taxon>
    </lineage>
</organism>
<protein>
    <submittedName>
        <fullName evidence="1">Uncharacterized protein</fullName>
    </submittedName>
</protein>
<evidence type="ECO:0000313" key="2">
    <source>
        <dbReference type="Proteomes" id="UP001187531"/>
    </source>
</evidence>
<sequence length="456" mass="52257">MDANMHFKKNYIARLEEDIHQSREFFRLCQLHAIADEKGTSDKTSSSDCKITGAINPSKVGRSALFDENRLMSLFQQDTLRIYHVCPTSEMNDVKAMPLYDASDKQLRKLIISKKIKEFAFNGVWHSVCNYLFFLMGISSDESVIYHCSNLLEELTSFTCNEWAPTTSDLLAVLVNQGANGFLLSKIPAQTGIMEVKMPNWIFTIGGSNGEKPAFDEFSINLKLILDFFSVDMRKRNVKYGQTALLQFLHMFISVICSEVYTNNPAIFKSGIRSINVILNAIKDEIWEFKGYTFVAALANSYAPYFVSNPERTNFFSQFISSCKPRGLLLSRFFARTVISLLTKSKVDFLTFPTLQNVAEIVQNADDLEDLSISADHIWLCIQCLEAFEINEKISSTNLVTLRYLHSWLEEQMDKMMSGTRKFELASLEPKVTNLLQHWRKIIALKSQERRLWVMK</sequence>
<gene>
    <name evidence="1" type="ORF">QYM36_009507</name>
</gene>
<dbReference type="EMBL" id="JAVRJZ010000014">
    <property type="protein sequence ID" value="KAK2713651.1"/>
    <property type="molecule type" value="Genomic_DNA"/>
</dbReference>
<evidence type="ECO:0000313" key="1">
    <source>
        <dbReference type="EMBL" id="KAK2713652.1"/>
    </source>
</evidence>
<proteinExistence type="predicted"/>
<reference evidence="1" key="1">
    <citation type="submission" date="2023-07" db="EMBL/GenBank/DDBJ databases">
        <title>Chromosome-level genome assembly of Artemia franciscana.</title>
        <authorList>
            <person name="Jo E."/>
        </authorList>
    </citation>
    <scope>NUCLEOTIDE SEQUENCE</scope>
    <source>
        <tissue evidence="1">Whole body</tissue>
    </source>
</reference>
<dbReference type="Proteomes" id="UP001187531">
    <property type="component" value="Unassembled WGS sequence"/>
</dbReference>
<accession>A0AA88L209</accession>
<dbReference type="AlphaFoldDB" id="A0AA88L209"/>
<name>A0AA88L209_ARTSF</name>
<comment type="caution">
    <text evidence="1">The sequence shown here is derived from an EMBL/GenBank/DDBJ whole genome shotgun (WGS) entry which is preliminary data.</text>
</comment>
<keyword evidence="2" id="KW-1185">Reference proteome</keyword>
<dbReference type="EMBL" id="JAVRJZ010000014">
    <property type="protein sequence ID" value="KAK2713652.1"/>
    <property type="molecule type" value="Genomic_DNA"/>
</dbReference>